<protein>
    <submittedName>
        <fullName evidence="2">Uncharacterized protein</fullName>
    </submittedName>
</protein>
<feature type="non-terminal residue" evidence="2">
    <location>
        <position position="109"/>
    </location>
</feature>
<gene>
    <name evidence="2" type="ORF">PMAYCL1PPCAC_08318</name>
</gene>
<dbReference type="EMBL" id="BTRK01000002">
    <property type="protein sequence ID" value="GMR38123.1"/>
    <property type="molecule type" value="Genomic_DNA"/>
</dbReference>
<feature type="non-terminal residue" evidence="2">
    <location>
        <position position="1"/>
    </location>
</feature>
<evidence type="ECO:0000313" key="2">
    <source>
        <dbReference type="EMBL" id="GMR38123.1"/>
    </source>
</evidence>
<evidence type="ECO:0000313" key="3">
    <source>
        <dbReference type="Proteomes" id="UP001328107"/>
    </source>
</evidence>
<keyword evidence="1" id="KW-1133">Transmembrane helix</keyword>
<reference evidence="3" key="1">
    <citation type="submission" date="2022-10" db="EMBL/GenBank/DDBJ databases">
        <title>Genome assembly of Pristionchus species.</title>
        <authorList>
            <person name="Yoshida K."/>
            <person name="Sommer R.J."/>
        </authorList>
    </citation>
    <scope>NUCLEOTIDE SEQUENCE [LARGE SCALE GENOMIC DNA]</scope>
    <source>
        <strain evidence="3">RS5460</strain>
    </source>
</reference>
<comment type="caution">
    <text evidence="2">The sequence shown here is derived from an EMBL/GenBank/DDBJ whole genome shotgun (WGS) entry which is preliminary data.</text>
</comment>
<name>A0AAN4ZBH5_9BILA</name>
<proteinExistence type="predicted"/>
<accession>A0AAN4ZBH5</accession>
<keyword evidence="3" id="KW-1185">Reference proteome</keyword>
<keyword evidence="1" id="KW-0472">Membrane</keyword>
<feature type="transmembrane region" description="Helical" evidence="1">
    <location>
        <begin position="18"/>
        <end position="37"/>
    </location>
</feature>
<evidence type="ECO:0000256" key="1">
    <source>
        <dbReference type="SAM" id="Phobius"/>
    </source>
</evidence>
<dbReference type="Proteomes" id="UP001328107">
    <property type="component" value="Unassembled WGS sequence"/>
</dbReference>
<keyword evidence="1" id="KW-0812">Transmembrane</keyword>
<dbReference type="AlphaFoldDB" id="A0AAN4ZBH5"/>
<organism evidence="2 3">
    <name type="scientific">Pristionchus mayeri</name>
    <dbReference type="NCBI Taxonomy" id="1317129"/>
    <lineage>
        <taxon>Eukaryota</taxon>
        <taxon>Metazoa</taxon>
        <taxon>Ecdysozoa</taxon>
        <taxon>Nematoda</taxon>
        <taxon>Chromadorea</taxon>
        <taxon>Rhabditida</taxon>
        <taxon>Rhabditina</taxon>
        <taxon>Diplogasteromorpha</taxon>
        <taxon>Diplogasteroidea</taxon>
        <taxon>Neodiplogasteridae</taxon>
        <taxon>Pristionchus</taxon>
    </lineage>
</organism>
<sequence length="109" mass="12210">INLERLNINVEVLIDMDLLLSLLVTILCLVETSQLFLKRRRNDIRMNESHVNGKFLATSSISLTQQTVESCKVLLVLLQLFAVLSEETKAADIAEAIEVVVSECTEHSL</sequence>